<evidence type="ECO:0000313" key="2">
    <source>
        <dbReference type="Proteomes" id="UP000010420"/>
    </source>
</evidence>
<dbReference type="PATRIC" id="fig|545697.3.peg.1873"/>
<dbReference type="AlphaFoldDB" id="L1QFF5"/>
<comment type="caution">
    <text evidence="1">The sequence shown here is derived from an EMBL/GenBank/DDBJ whole genome shotgun (WGS) entry which is preliminary data.</text>
</comment>
<sequence>MLNLLIIETTSELVKLVNKEIRVYKNNTLEELKELYNEIKEYILV</sequence>
<name>L1QFF5_9CLOT</name>
<dbReference type="HOGENOM" id="CLU_3198047_0_0_9"/>
<evidence type="ECO:0000313" key="1">
    <source>
        <dbReference type="EMBL" id="EKY26718.1"/>
    </source>
</evidence>
<reference evidence="1 2" key="1">
    <citation type="submission" date="2012-05" db="EMBL/GenBank/DDBJ databases">
        <authorList>
            <person name="Weinstock G."/>
            <person name="Sodergren E."/>
            <person name="Lobos E.A."/>
            <person name="Fulton L."/>
            <person name="Fulton R."/>
            <person name="Courtney L."/>
            <person name="Fronick C."/>
            <person name="O'Laughlin M."/>
            <person name="Godfrey J."/>
            <person name="Wilson R.M."/>
            <person name="Miner T."/>
            <person name="Farmer C."/>
            <person name="Delehaunty K."/>
            <person name="Cordes M."/>
            <person name="Minx P."/>
            <person name="Tomlinson C."/>
            <person name="Chen J."/>
            <person name="Wollam A."/>
            <person name="Pepin K.H."/>
            <person name="Bhonagiri V."/>
            <person name="Zhang X."/>
            <person name="Suruliraj S."/>
            <person name="Warren W."/>
            <person name="Mitreva M."/>
            <person name="Mardis E.R."/>
            <person name="Wilson R.K."/>
        </authorList>
    </citation>
    <scope>NUCLEOTIDE SEQUENCE [LARGE SCALE GENOMIC DNA]</scope>
    <source>
        <strain evidence="1 2">DSM 1785</strain>
    </source>
</reference>
<protein>
    <submittedName>
        <fullName evidence="1">Uncharacterized protein</fullName>
    </submittedName>
</protein>
<proteinExistence type="predicted"/>
<accession>L1QFF5</accession>
<organism evidence="1 2">
    <name type="scientific">Clostridium celatum DSM 1785</name>
    <dbReference type="NCBI Taxonomy" id="545697"/>
    <lineage>
        <taxon>Bacteria</taxon>
        <taxon>Bacillati</taxon>
        <taxon>Bacillota</taxon>
        <taxon>Clostridia</taxon>
        <taxon>Eubacteriales</taxon>
        <taxon>Clostridiaceae</taxon>
        <taxon>Clostridium</taxon>
    </lineage>
</organism>
<gene>
    <name evidence="1" type="ORF">HMPREF0216_01903</name>
</gene>
<keyword evidence="2" id="KW-1185">Reference proteome</keyword>
<dbReference type="Proteomes" id="UP000010420">
    <property type="component" value="Unassembled WGS sequence"/>
</dbReference>
<dbReference type="EMBL" id="AMEZ01000053">
    <property type="protein sequence ID" value="EKY26718.1"/>
    <property type="molecule type" value="Genomic_DNA"/>
</dbReference>